<keyword evidence="1" id="KW-1133">Transmembrane helix</keyword>
<name>Q8NKM2_9CREN</name>
<proteinExistence type="predicted"/>
<dbReference type="AlphaFoldDB" id="Q8NKM2"/>
<organism evidence="2">
    <name type="scientific">uncultured crenarchaeote</name>
    <dbReference type="NCBI Taxonomy" id="29281"/>
    <lineage>
        <taxon>Archaea</taxon>
        <taxon>Thermoproteota</taxon>
        <taxon>environmental samples</taxon>
    </lineage>
</organism>
<dbReference type="EMBL" id="AJ496176">
    <property type="protein sequence ID" value="CAD42698.1"/>
    <property type="molecule type" value="Genomic_DNA"/>
</dbReference>
<feature type="transmembrane region" description="Helical" evidence="1">
    <location>
        <begin position="136"/>
        <end position="157"/>
    </location>
</feature>
<accession>Q8NKM2</accession>
<sequence length="172" mass="19942">MQSSHLSKIITICRMPSLHLVAYGLILDIFESPITRLNGRTSHLIIKIYPHMDNNTRMSSLAIEFFLSLFSITLLSKRIYQPVKSKSYTYHDKHPFQYKMEDYANHNKIVDYKNCLLFFQVSMLQKNKIIRIRVPGLFYTGGWISLTLKFLISTSFAPSHLKVAMGPPQDII</sequence>
<evidence type="ECO:0000256" key="1">
    <source>
        <dbReference type="SAM" id="Phobius"/>
    </source>
</evidence>
<reference evidence="2" key="1">
    <citation type="journal article" date="2002" name="Environ. Microbiol.">
        <title>First insight into the genome of an uncultivated crenarchaeote from soil.</title>
        <authorList>
            <person name="Quaiser A."/>
            <person name="Ochsenreiter T."/>
            <person name="Klenk H.P."/>
            <person name="Kletzin A."/>
            <person name="Treusch A.H."/>
            <person name="Meurer G."/>
            <person name="Eck J."/>
            <person name="Sensen C.W."/>
            <person name="Schleper C."/>
        </authorList>
    </citation>
    <scope>NUCLEOTIDE SEQUENCE</scope>
</reference>
<keyword evidence="1" id="KW-0812">Transmembrane</keyword>
<evidence type="ECO:0000313" key="2">
    <source>
        <dbReference type="EMBL" id="CAD42698.1"/>
    </source>
</evidence>
<keyword evidence="1" id="KW-0472">Membrane</keyword>
<protein>
    <submittedName>
        <fullName evidence="2">Uncharacterized protein</fullName>
    </submittedName>
</protein>